<protein>
    <submittedName>
        <fullName evidence="1">Zinc-dependent metalloprotease</fullName>
    </submittedName>
</protein>
<sequence>MSDLPTAQMPAPIPAPRSGMAPDLLDLCADPAEHRLLIGVRRFDVPFLLTAALSHGVGSSSLGLDRGKAGKVKVAEFRRIAGRVLLVLRNKHHLATGDPAAVRAGEESFATSVVWSAPVLRERDGAVIVDATGLALTDFHGVADLLREQEQGMYAIDPDASVPLLAEARSGPGGARLPALLTLRGAEPGPALRAVVPAPGSLTVVQHLHLVPLPDPPLPARRYHPASGGYGIGHDDHGAATGAGTQVRFQPRHRLEPVDPTAPAGPVRRPIVFSVDPAIPEPIRTAVVEGGNWWAGAFERCGFQDAYRVEVAPEGLDDDDLGVNSVRWVHRDGRGWSHGQGLTDPRTGEIICGRVRLGSQRVEQITALAEALYAPYGKPDERERLAAVERLVLGRMRQLAAHEIGHALGFMHNFASTHHPRPSVMDYPHPRVTVTPDGGLDSSRAYAEGLGPWDDFLVAHAYGHFPGEDEETALARLRRTAAGQGLVYLADEDARGTGAAHADAVVWVAPVSDAFAALDEALAVRRVALAGFSRAVLPPSRQTGELEERAVLLQLYHRSQLSAVARLIGGARYAYGLAGEDGPGTVPVEAAAQRRALARLAELLRAEHLALPAHVLDVLTPPAIRHGRTAEYFDTRAGRVFDPFSAVAATAALVTAELLDPARLNRLGWQHAADPAVPGPADLADALLDATWRRPDPVPDDLVAGEAVQETAGWVVLRAVLDVLGNDTLHDTVRTRIRGRLRRLAEELRDGGEASHEASREAAYEAAAAVTAFLAGDDVALPGPVPRIPPGAPL</sequence>
<keyword evidence="1" id="KW-0645">Protease</keyword>
<reference evidence="1" key="1">
    <citation type="submission" date="2022-10" db="EMBL/GenBank/DDBJ databases">
        <title>The complete genomes of actinobacterial strains from the NBC collection.</title>
        <authorList>
            <person name="Joergensen T.S."/>
            <person name="Alvarez Arevalo M."/>
            <person name="Sterndorff E.B."/>
            <person name="Faurdal D."/>
            <person name="Vuksanovic O."/>
            <person name="Mourched A.-S."/>
            <person name="Charusanti P."/>
            <person name="Shaw S."/>
            <person name="Blin K."/>
            <person name="Weber T."/>
        </authorList>
    </citation>
    <scope>NUCLEOTIDE SEQUENCE</scope>
    <source>
        <strain evidence="1">NBC 01771</strain>
    </source>
</reference>
<dbReference type="Proteomes" id="UP001348369">
    <property type="component" value="Chromosome"/>
</dbReference>
<proteinExistence type="predicted"/>
<keyword evidence="1" id="KW-0378">Hydrolase</keyword>
<organism evidence="1 2">
    <name type="scientific">Streptomyces scopuliridis</name>
    <dbReference type="NCBI Taxonomy" id="452529"/>
    <lineage>
        <taxon>Bacteria</taxon>
        <taxon>Bacillati</taxon>
        <taxon>Actinomycetota</taxon>
        <taxon>Actinomycetes</taxon>
        <taxon>Kitasatosporales</taxon>
        <taxon>Streptomycetaceae</taxon>
        <taxon>Streptomyces</taxon>
    </lineage>
</organism>
<dbReference type="EMBL" id="CP109109">
    <property type="protein sequence ID" value="WSC02113.1"/>
    <property type="molecule type" value="Genomic_DNA"/>
</dbReference>
<name>A0ACD4ZWF0_9ACTN</name>
<evidence type="ECO:0000313" key="1">
    <source>
        <dbReference type="EMBL" id="WSC02113.1"/>
    </source>
</evidence>
<evidence type="ECO:0000313" key="2">
    <source>
        <dbReference type="Proteomes" id="UP001348369"/>
    </source>
</evidence>
<gene>
    <name evidence="1" type="ORF">OG835_37335</name>
</gene>
<keyword evidence="2" id="KW-1185">Reference proteome</keyword>
<keyword evidence="1" id="KW-0482">Metalloprotease</keyword>
<accession>A0ACD4ZWF0</accession>